<feature type="compositionally biased region" description="Basic and acidic residues" evidence="3">
    <location>
        <begin position="279"/>
        <end position="293"/>
    </location>
</feature>
<dbReference type="eggNOG" id="KOG0835">
    <property type="taxonomic scope" value="Eukaryota"/>
</dbReference>
<feature type="compositionally biased region" description="Basic and acidic residues" evidence="3">
    <location>
        <begin position="376"/>
        <end position="385"/>
    </location>
</feature>
<accession>A0A287CWJ3</accession>
<dbReference type="PIRSF" id="PIRSF036580">
    <property type="entry name" value="Cyclin_L"/>
    <property type="match status" value="1"/>
</dbReference>
<feature type="region of interest" description="Disordered" evidence="3">
    <location>
        <begin position="219"/>
        <end position="424"/>
    </location>
</feature>
<reference evidence="5" key="2">
    <citation type="submission" date="2025-08" db="UniProtKB">
        <authorList>
            <consortium name="Ensembl"/>
        </authorList>
    </citation>
    <scope>IDENTIFICATION</scope>
</reference>
<protein>
    <submittedName>
        <fullName evidence="5">Cyclin L2</fullName>
    </submittedName>
</protein>
<dbReference type="FunFam" id="1.10.472.10:FF:000105">
    <property type="entry name" value="cyclin-L2 isoform X4"/>
    <property type="match status" value="1"/>
</dbReference>
<reference evidence="5" key="3">
    <citation type="submission" date="2025-09" db="UniProtKB">
        <authorList>
            <consortium name="Ensembl"/>
        </authorList>
    </citation>
    <scope>IDENTIFICATION</scope>
</reference>
<dbReference type="Pfam" id="PF02984">
    <property type="entry name" value="Cyclin_C"/>
    <property type="match status" value="1"/>
</dbReference>
<feature type="domain" description="Cyclin-like" evidence="4">
    <location>
        <begin position="104"/>
        <end position="186"/>
    </location>
</feature>
<dbReference type="SMART" id="SM00385">
    <property type="entry name" value="CYCLIN"/>
    <property type="match status" value="2"/>
</dbReference>
<dbReference type="GeneTree" id="ENSGT00940000159239"/>
<organism evidence="5 6">
    <name type="scientific">Ictidomys tridecemlineatus</name>
    <name type="common">Thirteen-lined ground squirrel</name>
    <name type="synonym">Spermophilus tridecemlineatus</name>
    <dbReference type="NCBI Taxonomy" id="43179"/>
    <lineage>
        <taxon>Eukaryota</taxon>
        <taxon>Metazoa</taxon>
        <taxon>Chordata</taxon>
        <taxon>Craniata</taxon>
        <taxon>Vertebrata</taxon>
        <taxon>Euteleostomi</taxon>
        <taxon>Mammalia</taxon>
        <taxon>Eutheria</taxon>
        <taxon>Euarchontoglires</taxon>
        <taxon>Glires</taxon>
        <taxon>Rodentia</taxon>
        <taxon>Sciuromorpha</taxon>
        <taxon>Sciuridae</taxon>
        <taxon>Xerinae</taxon>
        <taxon>Marmotini</taxon>
        <taxon>Ictidomys</taxon>
    </lineage>
</organism>
<dbReference type="InParanoid" id="A0A287CWJ3"/>
<evidence type="ECO:0000313" key="6">
    <source>
        <dbReference type="Proteomes" id="UP000005215"/>
    </source>
</evidence>
<evidence type="ECO:0000259" key="4">
    <source>
        <dbReference type="SMART" id="SM00385"/>
    </source>
</evidence>
<dbReference type="InterPro" id="IPR043198">
    <property type="entry name" value="Cyclin/Ssn8"/>
</dbReference>
<gene>
    <name evidence="5" type="primary">CCNL2</name>
</gene>
<dbReference type="Proteomes" id="UP000005215">
    <property type="component" value="Unassembled WGS sequence"/>
</dbReference>
<keyword evidence="6" id="KW-1185">Reference proteome</keyword>
<dbReference type="GO" id="GO:0043484">
    <property type="term" value="P:regulation of RNA splicing"/>
    <property type="evidence" value="ECO:0007669"/>
    <property type="project" value="Ensembl"/>
</dbReference>
<dbReference type="GO" id="GO:0016538">
    <property type="term" value="F:cyclin-dependent protein serine/threonine kinase regulator activity"/>
    <property type="evidence" value="ECO:0007669"/>
    <property type="project" value="InterPro"/>
</dbReference>
<dbReference type="AlphaFoldDB" id="A0A287CWJ3"/>
<dbReference type="EMBL" id="AGTP01101331">
    <property type="status" value="NOT_ANNOTATED_CDS"/>
    <property type="molecule type" value="Genomic_DNA"/>
</dbReference>
<dbReference type="STRING" id="43179.ENSSTOP00000025643"/>
<feature type="compositionally biased region" description="Basic and acidic residues" evidence="3">
    <location>
        <begin position="393"/>
        <end position="418"/>
    </location>
</feature>
<reference evidence="6" key="1">
    <citation type="submission" date="2011-11" db="EMBL/GenBank/DDBJ databases">
        <title>The Draft Genome of Spermophilus tridecemlineatus.</title>
        <authorList>
            <consortium name="The Broad Institute Genome Assembly &amp; Analysis Group"/>
            <consortium name="Computational R&amp;D Group"/>
            <consortium name="and Sequencing Platform"/>
            <person name="Di Palma F."/>
            <person name="Alfoldi J."/>
            <person name="Johnson J."/>
            <person name="Berlin A."/>
            <person name="Gnerre S."/>
            <person name="Jaffe D."/>
            <person name="MacCallum I."/>
            <person name="Young S."/>
            <person name="Walker B.J."/>
            <person name="Lindblad-Toh K."/>
        </authorList>
    </citation>
    <scope>NUCLEOTIDE SEQUENCE [LARGE SCALE GENOMIC DNA]</scope>
</reference>
<dbReference type="Gene3D" id="1.10.472.10">
    <property type="entry name" value="Cyclin-like"/>
    <property type="match status" value="2"/>
</dbReference>
<dbReference type="Pfam" id="PF00134">
    <property type="entry name" value="Cyclin_N"/>
    <property type="match status" value="1"/>
</dbReference>
<dbReference type="PANTHER" id="PTHR10026">
    <property type="entry name" value="CYCLIN"/>
    <property type="match status" value="1"/>
</dbReference>
<evidence type="ECO:0000256" key="2">
    <source>
        <dbReference type="RuleBase" id="RU000383"/>
    </source>
</evidence>
<evidence type="ECO:0000313" key="5">
    <source>
        <dbReference type="Ensembl" id="ENSSTOP00000025643.1"/>
    </source>
</evidence>
<dbReference type="FunCoup" id="A0A287CWJ3">
    <property type="interactions" value="3837"/>
</dbReference>
<sequence length="424" mass="48613">ASGLSRQTRFRVAMATGQVLFQRFFYTKSFVKHSMEHVSMACVHLASKIEEAPRRIRDVINVFHRLRHLREKKKPVPLLLDQDYVNLKNQIIKAERRVLKELGFCVHVKHPHKGPQLLLCLGFRNYMNDSLRTDVFVRFQPESIACACIYLAARTLEIPLPNRPHWFLLFGATEEEIQEICLKILQLYTRKKVDLTLLESEVEKRKHAIEEAKAQARGLLPGGAPVTDNAAGFSPAPKLESPKEGKGSKPSPLSVKNAKRKVEGRKKAEADSPVNGLPKARESQSRSRSREQSYSRSPSRSASPKRRKSDSGSTSGGSKSQSRSRSRSDSPPRQAHRGAPYKGSEMRGSRKSKDCKYPTQKPHKSRSRSSSRSRSRSRERADNSGKYKKKSHYYRDQRRERSRSYERTGHRYERDHPGHSRHRR</sequence>
<feature type="compositionally biased region" description="Low complexity" evidence="3">
    <location>
        <begin position="311"/>
        <end position="333"/>
    </location>
</feature>
<comment type="similarity">
    <text evidence="2">Belongs to the cyclin family.</text>
</comment>
<dbReference type="InterPro" id="IPR013763">
    <property type="entry name" value="Cyclin-like_dom"/>
</dbReference>
<evidence type="ECO:0000256" key="3">
    <source>
        <dbReference type="SAM" id="MobiDB-lite"/>
    </source>
</evidence>
<dbReference type="EMBL" id="AGTP01101330">
    <property type="status" value="NOT_ANNOTATED_CDS"/>
    <property type="molecule type" value="Genomic_DNA"/>
</dbReference>
<proteinExistence type="inferred from homology"/>
<dbReference type="Ensembl" id="ENSSTOT00000043169.1">
    <property type="protein sequence ID" value="ENSSTOP00000025643.1"/>
    <property type="gene ID" value="ENSSTOG00000001826.3"/>
</dbReference>
<dbReference type="GO" id="GO:0000307">
    <property type="term" value="C:cyclin-dependent protein kinase holoenzyme complex"/>
    <property type="evidence" value="ECO:0007669"/>
    <property type="project" value="Ensembl"/>
</dbReference>
<feature type="domain" description="Cyclin-like" evidence="4">
    <location>
        <begin position="7"/>
        <end position="100"/>
    </location>
</feature>
<name>A0A287CWJ3_ICTTR</name>
<feature type="compositionally biased region" description="Basic and acidic residues" evidence="3">
    <location>
        <begin position="344"/>
        <end position="356"/>
    </location>
</feature>
<dbReference type="GO" id="GO:0005654">
    <property type="term" value="C:nucleoplasm"/>
    <property type="evidence" value="ECO:0007669"/>
    <property type="project" value="Ensembl"/>
</dbReference>
<dbReference type="InterPro" id="IPR004367">
    <property type="entry name" value="Cyclin_C-dom"/>
</dbReference>
<dbReference type="SUPFAM" id="SSF47954">
    <property type="entry name" value="Cyclin-like"/>
    <property type="match status" value="2"/>
</dbReference>
<dbReference type="InterPro" id="IPR006671">
    <property type="entry name" value="Cyclin_N"/>
</dbReference>
<dbReference type="InterPro" id="IPR036915">
    <property type="entry name" value="Cyclin-like_sf"/>
</dbReference>
<dbReference type="GO" id="GO:0006357">
    <property type="term" value="P:regulation of transcription by RNA polymerase II"/>
    <property type="evidence" value="ECO:0007669"/>
    <property type="project" value="InterPro"/>
</dbReference>
<evidence type="ECO:0000256" key="1">
    <source>
        <dbReference type="ARBA" id="ARBA00023127"/>
    </source>
</evidence>
<feature type="compositionally biased region" description="Basic residues" evidence="3">
    <location>
        <begin position="361"/>
        <end position="375"/>
    </location>
</feature>
<keyword evidence="1 2" id="KW-0195">Cyclin</keyword>